<feature type="domain" description="Bromo" evidence="3">
    <location>
        <begin position="42"/>
        <end position="81"/>
    </location>
</feature>
<proteinExistence type="predicted"/>
<evidence type="ECO:0000256" key="1">
    <source>
        <dbReference type="ARBA" id="ARBA00023117"/>
    </source>
</evidence>
<sequence length="209" mass="23087">KKAGLFDDLNAPAAPAEPEEKKPTPQPETPEPVIKTPQVKNQKIEDDAYQTITEMRTDAELIVSNALTYNNPNTVYHLAATRLSAILKYYFSEQYLRYIFHTLPFANQIPVEKAGLVPLAVTTHKPENRRRQALVDDMTAEDCLRAADPAVRSRLSNRLPNAKLAFLDNKDGATVLNVIGETEKKGIKLGDIVGPLEEGTPGMLSLGDH</sequence>
<dbReference type="InterPro" id="IPR036427">
    <property type="entry name" value="Bromodomain-like_sf"/>
</dbReference>
<dbReference type="OrthoDB" id="21648at2759"/>
<dbReference type="Gene3D" id="1.20.920.10">
    <property type="entry name" value="Bromodomain-like"/>
    <property type="match status" value="1"/>
</dbReference>
<dbReference type="InterPro" id="IPR021900">
    <property type="entry name" value="DUF3512"/>
</dbReference>
<dbReference type="CDD" id="cd04369">
    <property type="entry name" value="Bromodomain"/>
    <property type="match status" value="1"/>
</dbReference>
<evidence type="ECO:0000313" key="4">
    <source>
        <dbReference type="EMBL" id="VDN34976.1"/>
    </source>
</evidence>
<evidence type="ECO:0000256" key="2">
    <source>
        <dbReference type="SAM" id="MobiDB-lite"/>
    </source>
</evidence>
<dbReference type="Proteomes" id="UP000271889">
    <property type="component" value="Unassembled WGS sequence"/>
</dbReference>
<keyword evidence="1" id="KW-0103">Bromodomain</keyword>
<dbReference type="EMBL" id="UYRV01125825">
    <property type="protein sequence ID" value="VDN34976.1"/>
    <property type="molecule type" value="Genomic_DNA"/>
</dbReference>
<gene>
    <name evidence="4" type="ORF">CGOC_LOCUS12796</name>
</gene>
<dbReference type="SUPFAM" id="SSF47370">
    <property type="entry name" value="Bromodomain"/>
    <property type="match status" value="1"/>
</dbReference>
<feature type="non-terminal residue" evidence="4">
    <location>
        <position position="209"/>
    </location>
</feature>
<name>A0A3P7QVX4_CYLGO</name>
<dbReference type="InterPro" id="IPR001487">
    <property type="entry name" value="Bromodomain"/>
</dbReference>
<feature type="non-terminal residue" evidence="4">
    <location>
        <position position="1"/>
    </location>
</feature>
<dbReference type="AlphaFoldDB" id="A0A3P7QVX4"/>
<accession>A0A3P7QVX4</accession>
<evidence type="ECO:0000259" key="3">
    <source>
        <dbReference type="Pfam" id="PF00439"/>
    </source>
</evidence>
<feature type="region of interest" description="Disordered" evidence="2">
    <location>
        <begin position="1"/>
        <end position="35"/>
    </location>
</feature>
<organism evidence="4 5">
    <name type="scientific">Cylicostephanus goldi</name>
    <name type="common">Nematode worm</name>
    <dbReference type="NCBI Taxonomy" id="71465"/>
    <lineage>
        <taxon>Eukaryota</taxon>
        <taxon>Metazoa</taxon>
        <taxon>Ecdysozoa</taxon>
        <taxon>Nematoda</taxon>
        <taxon>Chromadorea</taxon>
        <taxon>Rhabditida</taxon>
        <taxon>Rhabditina</taxon>
        <taxon>Rhabditomorpha</taxon>
        <taxon>Strongyloidea</taxon>
        <taxon>Strongylidae</taxon>
        <taxon>Cylicostephanus</taxon>
    </lineage>
</organism>
<dbReference type="Pfam" id="PF12024">
    <property type="entry name" value="DUF3512"/>
    <property type="match status" value="1"/>
</dbReference>
<evidence type="ECO:0000313" key="5">
    <source>
        <dbReference type="Proteomes" id="UP000271889"/>
    </source>
</evidence>
<keyword evidence="5" id="KW-1185">Reference proteome</keyword>
<dbReference type="Pfam" id="PF00439">
    <property type="entry name" value="Bromodomain"/>
    <property type="match status" value="1"/>
</dbReference>
<protein>
    <recommendedName>
        <fullName evidence="3">Bromo domain-containing protein</fullName>
    </recommendedName>
</protein>
<reference evidence="4 5" key="1">
    <citation type="submission" date="2018-11" db="EMBL/GenBank/DDBJ databases">
        <authorList>
            <consortium name="Pathogen Informatics"/>
        </authorList>
    </citation>
    <scope>NUCLEOTIDE SEQUENCE [LARGE SCALE GENOMIC DNA]</scope>
</reference>